<dbReference type="AlphaFoldDB" id="D3BC45"/>
<keyword evidence="1" id="KW-0812">Transmembrane</keyword>
<comment type="caution">
    <text evidence="2">The sequence shown here is derived from an EMBL/GenBank/DDBJ whole genome shotgun (WGS) entry which is preliminary data.</text>
</comment>
<gene>
    <name evidence="2" type="ORF">PPL_06067</name>
</gene>
<sequence>MLSLIREQPLYYGSLGLLTLASLKVIGAQFNLSQRFFNQLWYDESLNNNNNN</sequence>
<dbReference type="EMBL" id="ADBJ01000026">
    <property type="protein sequence ID" value="EFA81228.1"/>
    <property type="molecule type" value="Genomic_DNA"/>
</dbReference>
<dbReference type="GeneID" id="31361551"/>
<keyword evidence="3" id="KW-1185">Reference proteome</keyword>
<feature type="transmembrane region" description="Helical" evidence="1">
    <location>
        <begin position="12"/>
        <end position="32"/>
    </location>
</feature>
<evidence type="ECO:0000256" key="1">
    <source>
        <dbReference type="SAM" id="Phobius"/>
    </source>
</evidence>
<evidence type="ECO:0000313" key="2">
    <source>
        <dbReference type="EMBL" id="EFA81228.1"/>
    </source>
</evidence>
<accession>D3BC45</accession>
<protein>
    <submittedName>
        <fullName evidence="2">Uncharacterized protein</fullName>
    </submittedName>
</protein>
<reference evidence="2 3" key="1">
    <citation type="journal article" date="2011" name="Genome Res.">
        <title>Phylogeny-wide analysis of social amoeba genomes highlights ancient origins for complex intercellular communication.</title>
        <authorList>
            <person name="Heidel A.J."/>
            <person name="Lawal H.M."/>
            <person name="Felder M."/>
            <person name="Schilde C."/>
            <person name="Helps N.R."/>
            <person name="Tunggal B."/>
            <person name="Rivero F."/>
            <person name="John U."/>
            <person name="Schleicher M."/>
            <person name="Eichinger L."/>
            <person name="Platzer M."/>
            <person name="Noegel A.A."/>
            <person name="Schaap P."/>
            <person name="Gloeckner G."/>
        </authorList>
    </citation>
    <scope>NUCLEOTIDE SEQUENCE [LARGE SCALE GENOMIC DNA]</scope>
    <source>
        <strain evidence="3">ATCC 26659 / Pp 5 / PN500</strain>
    </source>
</reference>
<evidence type="ECO:0000313" key="3">
    <source>
        <dbReference type="Proteomes" id="UP000001396"/>
    </source>
</evidence>
<dbReference type="InParanoid" id="D3BC45"/>
<organism evidence="2 3">
    <name type="scientific">Heterostelium pallidum (strain ATCC 26659 / Pp 5 / PN500)</name>
    <name type="common">Cellular slime mold</name>
    <name type="synonym">Polysphondylium pallidum</name>
    <dbReference type="NCBI Taxonomy" id="670386"/>
    <lineage>
        <taxon>Eukaryota</taxon>
        <taxon>Amoebozoa</taxon>
        <taxon>Evosea</taxon>
        <taxon>Eumycetozoa</taxon>
        <taxon>Dictyostelia</taxon>
        <taxon>Acytosteliales</taxon>
        <taxon>Acytosteliaceae</taxon>
        <taxon>Heterostelium</taxon>
    </lineage>
</organism>
<proteinExistence type="predicted"/>
<name>D3BC45_HETP5</name>
<dbReference type="RefSeq" id="XP_020433346.1">
    <property type="nucleotide sequence ID" value="XM_020576934.1"/>
</dbReference>
<dbReference type="Proteomes" id="UP000001396">
    <property type="component" value="Unassembled WGS sequence"/>
</dbReference>
<keyword evidence="1" id="KW-1133">Transmembrane helix</keyword>
<keyword evidence="1" id="KW-0472">Membrane</keyword>